<dbReference type="Proteomes" id="UP000547444">
    <property type="component" value="Unassembled WGS sequence"/>
</dbReference>
<gene>
    <name evidence="1" type="ORF">FHU31_003740</name>
</gene>
<dbReference type="InterPro" id="IPR016793">
    <property type="entry name" value="UCP021591"/>
</dbReference>
<dbReference type="AlphaFoldDB" id="A0A7X5U1N2"/>
<name>A0A7X5U1N2_9MYCO</name>
<evidence type="ECO:0000313" key="1">
    <source>
        <dbReference type="EMBL" id="NIH96750.1"/>
    </source>
</evidence>
<comment type="caution">
    <text evidence="1">The sequence shown here is derived from an EMBL/GenBank/DDBJ whole genome shotgun (WGS) entry which is preliminary data.</text>
</comment>
<sequence>MAECAVVGVAITASVASSASADNDPPQHRVVYTVTADQPVAAGIYYRDVDPSTWADYSHNPYEFSPRDDVRLGPDTPWVHEAMLADPAQWAMVTVTTAGQPSPAGQTLRCQMSVDGVEVARAQGARGALCSLRHW</sequence>
<proteinExistence type="predicted"/>
<keyword evidence="2" id="KW-1185">Reference proteome</keyword>
<reference evidence="1 2" key="1">
    <citation type="submission" date="2020-03" db="EMBL/GenBank/DDBJ databases">
        <title>Sequencing the genomes of 1000 actinobacteria strains.</title>
        <authorList>
            <person name="Klenk H.-P."/>
        </authorList>
    </citation>
    <scope>NUCLEOTIDE SEQUENCE [LARGE SCALE GENOMIC DNA]</scope>
    <source>
        <strain evidence="1 2">DSM 44556</strain>
    </source>
</reference>
<dbReference type="RefSeq" id="WP_263988223.1">
    <property type="nucleotide sequence ID" value="NZ_JAANOW010000002.1"/>
</dbReference>
<accession>A0A7X5U1N2</accession>
<dbReference type="EMBL" id="JAANOW010000002">
    <property type="protein sequence ID" value="NIH96750.1"/>
    <property type="molecule type" value="Genomic_DNA"/>
</dbReference>
<organism evidence="1 2">
    <name type="scientific">Mycolicibacterium fluoranthenivorans</name>
    <dbReference type="NCBI Taxonomy" id="258505"/>
    <lineage>
        <taxon>Bacteria</taxon>
        <taxon>Bacillati</taxon>
        <taxon>Actinomycetota</taxon>
        <taxon>Actinomycetes</taxon>
        <taxon>Mycobacteriales</taxon>
        <taxon>Mycobacteriaceae</taxon>
        <taxon>Mycolicibacterium</taxon>
    </lineage>
</organism>
<dbReference type="PIRSF" id="PIRSF021591">
    <property type="entry name" value="UCP021591"/>
    <property type="match status" value="1"/>
</dbReference>
<protein>
    <submittedName>
        <fullName evidence="1">Uncharacterized protein</fullName>
    </submittedName>
</protein>
<evidence type="ECO:0000313" key="2">
    <source>
        <dbReference type="Proteomes" id="UP000547444"/>
    </source>
</evidence>